<dbReference type="EMBL" id="JACHIT010000002">
    <property type="protein sequence ID" value="MBB5918572.1"/>
    <property type="molecule type" value="Genomic_DNA"/>
</dbReference>
<sequence>MRTKLLAGIPAAALLASGVALVFAPAAQAVPTYSCTAQSVDGQQLDPVVVEARNGATQARLRARPEWRGQAKFDTIQCTPTGGQAPSQR</sequence>
<evidence type="ECO:0000313" key="2">
    <source>
        <dbReference type="EMBL" id="MBB5918572.1"/>
    </source>
</evidence>
<dbReference type="Proteomes" id="UP000540412">
    <property type="component" value="Unassembled WGS sequence"/>
</dbReference>
<reference evidence="2 3" key="1">
    <citation type="submission" date="2020-08" db="EMBL/GenBank/DDBJ databases">
        <title>Sequencing the genomes of 1000 actinobacteria strains.</title>
        <authorList>
            <person name="Klenk H.-P."/>
        </authorList>
    </citation>
    <scope>NUCLEOTIDE SEQUENCE [LARGE SCALE GENOMIC DNA]</scope>
    <source>
        <strain evidence="2 3">DSM 43582</strain>
    </source>
</reference>
<keyword evidence="3" id="KW-1185">Reference proteome</keyword>
<accession>A0A7W9UMP1</accession>
<feature type="signal peptide" evidence="1">
    <location>
        <begin position="1"/>
        <end position="29"/>
    </location>
</feature>
<keyword evidence="1" id="KW-0732">Signal</keyword>
<proteinExistence type="predicted"/>
<evidence type="ECO:0000256" key="1">
    <source>
        <dbReference type="SAM" id="SignalP"/>
    </source>
</evidence>
<feature type="chain" id="PRO_5031345020" evidence="1">
    <location>
        <begin position="30"/>
        <end position="89"/>
    </location>
</feature>
<dbReference type="AlphaFoldDB" id="A0A7W9UMP1"/>
<comment type="caution">
    <text evidence="2">The sequence shown here is derived from an EMBL/GenBank/DDBJ whole genome shotgun (WGS) entry which is preliminary data.</text>
</comment>
<protein>
    <submittedName>
        <fullName evidence="2">Uncharacterized protein</fullName>
    </submittedName>
</protein>
<evidence type="ECO:0000313" key="3">
    <source>
        <dbReference type="Proteomes" id="UP000540412"/>
    </source>
</evidence>
<name>A0A7W9UMP1_9NOCA</name>
<organism evidence="2 3">
    <name type="scientific">Nocardia transvalensis</name>
    <dbReference type="NCBI Taxonomy" id="37333"/>
    <lineage>
        <taxon>Bacteria</taxon>
        <taxon>Bacillati</taxon>
        <taxon>Actinomycetota</taxon>
        <taxon>Actinomycetes</taxon>
        <taxon>Mycobacteriales</taxon>
        <taxon>Nocardiaceae</taxon>
        <taxon>Nocardia</taxon>
    </lineage>
</organism>
<gene>
    <name evidence="2" type="ORF">BJY24_007484</name>
</gene>
<dbReference type="RefSeq" id="WP_040747188.1">
    <property type="nucleotide sequence ID" value="NZ_JACHIT010000002.1"/>
</dbReference>